<accession>A0A382DZW0</accession>
<proteinExistence type="predicted"/>
<gene>
    <name evidence="1" type="ORF">METZ01_LOCUS196563</name>
</gene>
<protein>
    <submittedName>
        <fullName evidence="1">Uncharacterized protein</fullName>
    </submittedName>
</protein>
<reference evidence="1" key="1">
    <citation type="submission" date="2018-05" db="EMBL/GenBank/DDBJ databases">
        <authorList>
            <person name="Lanie J.A."/>
            <person name="Ng W.-L."/>
            <person name="Kazmierczak K.M."/>
            <person name="Andrzejewski T.M."/>
            <person name="Davidsen T.M."/>
            <person name="Wayne K.J."/>
            <person name="Tettelin H."/>
            <person name="Glass J.I."/>
            <person name="Rusch D."/>
            <person name="Podicherti R."/>
            <person name="Tsui H.-C.T."/>
            <person name="Winkler M.E."/>
        </authorList>
    </citation>
    <scope>NUCLEOTIDE SEQUENCE</scope>
</reference>
<organism evidence="1">
    <name type="scientific">marine metagenome</name>
    <dbReference type="NCBI Taxonomy" id="408172"/>
    <lineage>
        <taxon>unclassified sequences</taxon>
        <taxon>metagenomes</taxon>
        <taxon>ecological metagenomes</taxon>
    </lineage>
</organism>
<evidence type="ECO:0000313" key="1">
    <source>
        <dbReference type="EMBL" id="SVB43709.1"/>
    </source>
</evidence>
<dbReference type="EMBL" id="UINC01041860">
    <property type="protein sequence ID" value="SVB43709.1"/>
    <property type="molecule type" value="Genomic_DNA"/>
</dbReference>
<name>A0A382DZW0_9ZZZZ</name>
<sequence length="25" mass="3163">MEKYSIHDFYIVLRRFSFVEILLKD</sequence>
<dbReference type="AlphaFoldDB" id="A0A382DZW0"/>